<dbReference type="GeneID" id="70192103"/>
<dbReference type="RefSeq" id="XP_046014500.1">
    <property type="nucleotide sequence ID" value="XM_046162557.1"/>
</dbReference>
<name>A0A9P8YCP2_9PEZI</name>
<dbReference type="AlphaFoldDB" id="A0A9P8YCP2"/>
<proteinExistence type="predicted"/>
<protein>
    <submittedName>
        <fullName evidence="2">Uncharacterized protein</fullName>
    </submittedName>
</protein>
<comment type="caution">
    <text evidence="2">The sequence shown here is derived from an EMBL/GenBank/DDBJ whole genome shotgun (WGS) entry which is preliminary data.</text>
</comment>
<keyword evidence="3" id="KW-1185">Reference proteome</keyword>
<gene>
    <name evidence="2" type="ORF">B0I36DRAFT_430837</name>
</gene>
<evidence type="ECO:0000313" key="2">
    <source>
        <dbReference type="EMBL" id="KAH7033668.1"/>
    </source>
</evidence>
<reference evidence="2" key="1">
    <citation type="journal article" date="2021" name="Nat. Commun.">
        <title>Genetic determinants of endophytism in the Arabidopsis root mycobiome.</title>
        <authorList>
            <person name="Mesny F."/>
            <person name="Miyauchi S."/>
            <person name="Thiergart T."/>
            <person name="Pickel B."/>
            <person name="Atanasova L."/>
            <person name="Karlsson M."/>
            <person name="Huettel B."/>
            <person name="Barry K.W."/>
            <person name="Haridas S."/>
            <person name="Chen C."/>
            <person name="Bauer D."/>
            <person name="Andreopoulos W."/>
            <person name="Pangilinan J."/>
            <person name="LaButti K."/>
            <person name="Riley R."/>
            <person name="Lipzen A."/>
            <person name="Clum A."/>
            <person name="Drula E."/>
            <person name="Henrissat B."/>
            <person name="Kohler A."/>
            <person name="Grigoriev I.V."/>
            <person name="Martin F.M."/>
            <person name="Hacquard S."/>
        </authorList>
    </citation>
    <scope>NUCLEOTIDE SEQUENCE</scope>
    <source>
        <strain evidence="2">MPI-CAGE-CH-0230</strain>
    </source>
</reference>
<feature type="region of interest" description="Disordered" evidence="1">
    <location>
        <begin position="32"/>
        <end position="83"/>
    </location>
</feature>
<evidence type="ECO:0000313" key="3">
    <source>
        <dbReference type="Proteomes" id="UP000756346"/>
    </source>
</evidence>
<accession>A0A9P8YCP2</accession>
<sequence>MVQSSFDENIDFQNCHMPFPLETLSRMEMGLRQAPPSKDRQGRGGRGSSRGDQAYATVRSACSGLFGTDNGPNPPGARSSTSVTESLYPLLATASEGIPTRAHHPGTGLKSYKKQRQKGQVRQAASAVLLAGRETASVVLLPPESTAGRLGKSC</sequence>
<evidence type="ECO:0000256" key="1">
    <source>
        <dbReference type="SAM" id="MobiDB-lite"/>
    </source>
</evidence>
<dbReference type="EMBL" id="JAGTJQ010000004">
    <property type="protein sequence ID" value="KAH7033668.1"/>
    <property type="molecule type" value="Genomic_DNA"/>
</dbReference>
<organism evidence="2 3">
    <name type="scientific">Microdochium trichocladiopsis</name>
    <dbReference type="NCBI Taxonomy" id="1682393"/>
    <lineage>
        <taxon>Eukaryota</taxon>
        <taxon>Fungi</taxon>
        <taxon>Dikarya</taxon>
        <taxon>Ascomycota</taxon>
        <taxon>Pezizomycotina</taxon>
        <taxon>Sordariomycetes</taxon>
        <taxon>Xylariomycetidae</taxon>
        <taxon>Xylariales</taxon>
        <taxon>Microdochiaceae</taxon>
        <taxon>Microdochium</taxon>
    </lineage>
</organism>
<dbReference type="Proteomes" id="UP000756346">
    <property type="component" value="Unassembled WGS sequence"/>
</dbReference>